<proteinExistence type="predicted"/>
<keyword evidence="4" id="KW-1185">Reference proteome</keyword>
<keyword evidence="1" id="KW-0812">Transmembrane</keyword>
<keyword evidence="1" id="KW-1133">Transmembrane helix</keyword>
<reference evidence="3 4" key="1">
    <citation type="submission" date="2018-03" db="EMBL/GenBank/DDBJ databases">
        <title>Marinobacter brunus sp. nov., a marine bacterium of Gamma-proteobacteria isolated from the surface seawater of the South China Sea.</title>
        <authorList>
            <person name="Cheng H."/>
            <person name="Wu Y.-H."/>
            <person name="Xamxidin M."/>
            <person name="Xu X.-W."/>
        </authorList>
    </citation>
    <scope>NUCLEOTIDE SEQUENCE [LARGE SCALE GENOMIC DNA]</scope>
    <source>
        <strain evidence="3 4">NH169-3</strain>
    </source>
</reference>
<gene>
    <name evidence="3" type="ORF">C7H09_05250</name>
</gene>
<feature type="transmembrane region" description="Helical" evidence="1">
    <location>
        <begin position="24"/>
        <end position="45"/>
    </location>
</feature>
<evidence type="ECO:0000256" key="1">
    <source>
        <dbReference type="SAM" id="Phobius"/>
    </source>
</evidence>
<keyword evidence="1" id="KW-0472">Membrane</keyword>
<dbReference type="Pfam" id="PF07331">
    <property type="entry name" value="TctB"/>
    <property type="match status" value="1"/>
</dbReference>
<evidence type="ECO:0000259" key="2">
    <source>
        <dbReference type="Pfam" id="PF07331"/>
    </source>
</evidence>
<dbReference type="Proteomes" id="UP000239866">
    <property type="component" value="Unassembled WGS sequence"/>
</dbReference>
<feature type="transmembrane region" description="Helical" evidence="1">
    <location>
        <begin position="104"/>
        <end position="135"/>
    </location>
</feature>
<dbReference type="EMBL" id="PXNP01000019">
    <property type="protein sequence ID" value="PSF11965.1"/>
    <property type="molecule type" value="Genomic_DNA"/>
</dbReference>
<dbReference type="OrthoDB" id="6893601at2"/>
<dbReference type="RefSeq" id="WP_106761558.1">
    <property type="nucleotide sequence ID" value="NZ_PXNP01000019.1"/>
</dbReference>
<feature type="transmembrane region" description="Helical" evidence="1">
    <location>
        <begin position="141"/>
        <end position="162"/>
    </location>
</feature>
<name>A0A2T1KPE1_9GAMM</name>
<feature type="domain" description="DUF1468" evidence="2">
    <location>
        <begin position="24"/>
        <end position="167"/>
    </location>
</feature>
<comment type="caution">
    <text evidence="3">The sequence shown here is derived from an EMBL/GenBank/DDBJ whole genome shotgun (WGS) entry which is preliminary data.</text>
</comment>
<dbReference type="InterPro" id="IPR009936">
    <property type="entry name" value="DUF1468"/>
</dbReference>
<protein>
    <submittedName>
        <fullName evidence="3">Tripartite tricarboxylate transporter TctB family protein</fullName>
    </submittedName>
</protein>
<evidence type="ECO:0000313" key="3">
    <source>
        <dbReference type="EMBL" id="PSF11965.1"/>
    </source>
</evidence>
<organism evidence="3 4">
    <name type="scientific">Marinobacter fuscus</name>
    <dbReference type="NCBI Taxonomy" id="2109942"/>
    <lineage>
        <taxon>Bacteria</taxon>
        <taxon>Pseudomonadati</taxon>
        <taxon>Pseudomonadota</taxon>
        <taxon>Gammaproteobacteria</taxon>
        <taxon>Pseudomonadales</taxon>
        <taxon>Marinobacteraceae</taxon>
        <taxon>Marinobacter</taxon>
    </lineage>
</organism>
<dbReference type="AlphaFoldDB" id="A0A2T1KPE1"/>
<evidence type="ECO:0000313" key="4">
    <source>
        <dbReference type="Proteomes" id="UP000239866"/>
    </source>
</evidence>
<feature type="transmembrane region" description="Helical" evidence="1">
    <location>
        <begin position="65"/>
        <end position="83"/>
    </location>
</feature>
<accession>A0A2T1KPE1</accession>
<sequence>MAISENQIADAPATHYGRLNPNTIVGAAFFILALVFLYYIIPNYISSPPFMQHPLLSPKFLPQVAGWSVLVLSLVLMVSGLRVPPEREPGDELRRGVSVIRQGLMVAAGVVYAFFFEQLGAIGSGVLACVLLFLASGLRNPLIYLLAAAFPVLVTLLFIYLLNVPLPAGELWEAWF</sequence>